<evidence type="ECO:0000259" key="3">
    <source>
        <dbReference type="PROSITE" id="PS50853"/>
    </source>
</evidence>
<evidence type="ECO:0000259" key="2">
    <source>
        <dbReference type="PROSITE" id="PS50835"/>
    </source>
</evidence>
<protein>
    <submittedName>
        <fullName evidence="4">Gliding motility-associated C-terminal domain-containing protein</fullName>
    </submittedName>
</protein>
<dbReference type="InterPro" id="IPR044023">
    <property type="entry name" value="Ig_7"/>
</dbReference>
<dbReference type="SMART" id="SM00409">
    <property type="entry name" value="IG"/>
    <property type="match status" value="10"/>
</dbReference>
<dbReference type="RefSeq" id="WP_169608779.1">
    <property type="nucleotide sequence ID" value="NZ_CP051682.1"/>
</dbReference>
<dbReference type="InterPro" id="IPR003599">
    <property type="entry name" value="Ig_sub"/>
</dbReference>
<dbReference type="CDD" id="cd00063">
    <property type="entry name" value="FN3"/>
    <property type="match status" value="1"/>
</dbReference>
<feature type="domain" description="Fibronectin type-III" evidence="3">
    <location>
        <begin position="3070"/>
        <end position="3160"/>
    </location>
</feature>
<feature type="domain" description="Ig-like" evidence="2">
    <location>
        <begin position="1019"/>
        <end position="1122"/>
    </location>
</feature>
<name>A0A7L5E9C4_9SPHI</name>
<dbReference type="KEGG" id="mrob:HH214_14465"/>
<dbReference type="SUPFAM" id="SSF49265">
    <property type="entry name" value="Fibronectin type III"/>
    <property type="match status" value="1"/>
</dbReference>
<dbReference type="NCBIfam" id="TIGR04131">
    <property type="entry name" value="Bac_Flav_CTERM"/>
    <property type="match status" value="1"/>
</dbReference>
<dbReference type="InterPro" id="IPR007110">
    <property type="entry name" value="Ig-like_dom"/>
</dbReference>
<evidence type="ECO:0000256" key="1">
    <source>
        <dbReference type="SAM" id="SignalP"/>
    </source>
</evidence>
<dbReference type="Gene3D" id="2.60.40.10">
    <property type="entry name" value="Immunoglobulins"/>
    <property type="match status" value="1"/>
</dbReference>
<keyword evidence="5" id="KW-1185">Reference proteome</keyword>
<dbReference type="Pfam" id="PF19081">
    <property type="entry name" value="Ig_7"/>
    <property type="match status" value="26"/>
</dbReference>
<dbReference type="PROSITE" id="PS50853">
    <property type="entry name" value="FN3"/>
    <property type="match status" value="1"/>
</dbReference>
<dbReference type="PROSITE" id="PS50835">
    <property type="entry name" value="IG_LIKE"/>
    <property type="match status" value="1"/>
</dbReference>
<organism evidence="4 5">
    <name type="scientific">Mucilaginibacter robiniae</name>
    <dbReference type="NCBI Taxonomy" id="2728022"/>
    <lineage>
        <taxon>Bacteria</taxon>
        <taxon>Pseudomonadati</taxon>
        <taxon>Bacteroidota</taxon>
        <taxon>Sphingobacteriia</taxon>
        <taxon>Sphingobacteriales</taxon>
        <taxon>Sphingobacteriaceae</taxon>
        <taxon>Mucilaginibacter</taxon>
    </lineage>
</organism>
<proteinExistence type="predicted"/>
<dbReference type="InterPro" id="IPR026341">
    <property type="entry name" value="T9SS_type_B"/>
</dbReference>
<dbReference type="InterPro" id="IPR013783">
    <property type="entry name" value="Ig-like_fold"/>
</dbReference>
<evidence type="ECO:0000313" key="4">
    <source>
        <dbReference type="EMBL" id="QJD96986.1"/>
    </source>
</evidence>
<dbReference type="Proteomes" id="UP000503278">
    <property type="component" value="Chromosome"/>
</dbReference>
<gene>
    <name evidence="4" type="ORF">HH214_14465</name>
</gene>
<dbReference type="SMART" id="SM00060">
    <property type="entry name" value="FN3"/>
    <property type="match status" value="1"/>
</dbReference>
<keyword evidence="1" id="KW-0732">Signal</keyword>
<accession>A0A7L5E9C4</accession>
<dbReference type="InterPro" id="IPR003961">
    <property type="entry name" value="FN3_dom"/>
</dbReference>
<dbReference type="InterPro" id="IPR036116">
    <property type="entry name" value="FN3_sf"/>
</dbReference>
<sequence>MKIFTSCFKYILLVIVITLFTTFYATAQRTFAGNQQSGRSGLLCANCVVTGGVNAADGNLQTYSVLNVSVGLLAQTWQELIFTNTSKVPGGTPVTIKLGSGNSLLSLQALGAISLRPYNGSTPVGGAIAANTLLTALSNNNQVELSLTPASTYDRVRVTLDGGIAGALSNIYLYDAFYKSNGTVACNTAFDELHGISAGLLGLGLDVGGVINPQNAIDGNLTTASTLNAGVGLVGAFAQQTAVFNNTSTIGDSVRLTLSIPQGLIDAGVLSNISVATYNGNTPNNDEALLNSALLNVRLLDLANSRRKVTVTYAPSAVFDRVQLRLGGGIANVLSTLDLYEIQRLIPRPMVSYNGAITNAVQLCAGNSATLTAAPVPNTTFNWYTQATGGTPVFTGPTFTTPALSTTTTYYAEAVRNGCTDASERTPVAITVSQTPVAPVFANANVAICSGQTATFAANVVEGGVMVSWYTAPTGGTPVFKGNSFTTGPLTQTTSFYAEAVSGGQCVSPTRTQVTATVTAAPANPVSDPATVTICEGEVATLSVTNPQSDIQYNWYSTATGGTALYSGSRFTTPALNTSTNYYIEAINSTGCSSSQRALVSVNVQSKPADPVLVANSSTISAGQSATINVSNAETGNTYNWYTSATAATPVYTGVIYQTPALYANTTYYVNAVSSAGCTSVNRTPVTIQVNINNNTPCSFANQQTSTINGVCIGCDIDNRALAVDADTTTASTIRISAGLTGGYAEQELRFQQAGFAGDTIKLVLQTPVGLADANVLSQIEVALYNGTNQVSRYALNNALIQVRALGSGNRYVVYIPATGSYDRLTIRLNSGLAGLLTSLQVYYAAQQFTRPVINPANPEICKGSTAQLNITAPSNGTFSWYTTPTGGTPVYTGTNFTTPALNAKTTYYIEYARNSCVSPVRYPVQVLVDDVPAAPTVASNNVTITSGQTATLTATPPANATIKWYTSATGGTPVATGNTFTTPALTANTTYYAEAASGSCVSATRTPVNVTVNPVVIPDVAVNPPTQAVNPGQTATFTASSTTPGVKFNWYTAATGGTPIFTGATFTTPAEFANTTFYVEAVVPSTGAVSSTRATASVTINPNAANPVACDAAMNQTTDINGVVCLGCTVANTGGSVDNDRNTFSQLQVPVGLVNAYALQTLRFAGTGHAGDSVVVELGMPGSLADVNLLSRIALATYNGNTYNNDRFSVNGSLLNVTLLNGQSRFRIAFVAQHDFDRVEVRLNSAAAGALTALNIYDAAQEVAAPVITTQNTTACQGSQATLTATVPDGVTVRWYTSATGGAPVATGTTFTTPALDATTMYYAEASRAATNCPQVVRTPATVTVTPVPSAPQVNTANVTVCSGQPASFTAQATNGTTINWYNTPTGGTPVFTGTTFTTGPLTTTTSYYAEATVNGQCSSATRTQVTANVNDAVTDPTVAQTQAQVCSGSSTILTASSAQAGVTFNWYTSATGGTPVFTGAQFTTPALTANTTYYVEAASGSCVSANRVRADVMVNPVPAAPTVASNPSGGQITSGQTATLTASSTTSGATFNWYTTATGGTPVFTGNSFTTPVLTSTTTYYVESTSPATGCVSATRTPVTVTVNPVFSTLCDFASTQTTDVNGGLTCINCTITTPDNAVDVDTTNFSRLNIGAGVAGSYVAQNLKFSEAGSVGDTVSVLLRFPANIASVGVLDRVRIASYNGGTYNNDGVLLNSNTVRVQLLPGGQTALVRFAPQSTFDRVEIRLNSALAGLLNSVDVFYASKQVEAPQLTATTANICSGSMATFKVNNARTGVIYNWYTQAIGGKPVFTGPTFTTPALTATTTYYVESARSVNSCPNPNRVTATVNVTPTPVNAVLAQSNVQACAGSPVTISITNANGATVNWYDAPTGGNLVFTGADFQTSPVATISYYAELTNGTCTSPARTQATVTVNPRPAAPGLLTANTEVCAGSSATLQVLNPETGVNYEWFTAATGGTPVFTGASFTTPALTQNTTYYVQATNATSGCINNGGRTQATITVSEQIGAPTLSATQTQVCIGGSTAISVVNPVAGLQYNWYTTATGGNAVFTGTTFPLNNLTANATYYVEAVSSKGCVSAARTSTSITVKSAPVQPQVQASGGSLTICAGSTTSLSITNPQANLTYRWFDAATGGTLLYTGTQFTTPALTVNTTYYVEAAEAGNCNPSARTAVTITVTNLPADAVLTSANVNICAGSTATFKIASPQTGVTYQWFDSPARTRKVFEGTTFVTGPLTANTTFYVSAVNTGGCNSANLTTAQVSIQQAPSAPVIANGNSVQTCSGTRVTLNIANPEASFTYNWYSQATGGTPVFTGTAFTTPTLPGNITYYVEAVNTTGCISANRTTVNISVNPLPAVPVVTGQGGTASPSACVGSSTTLTATSTAANVTFNWYNTPTGGTPVFTGANFTTPALTANVTYYVETVDNTTGCVSVSRAAVTVTVSNLPASPTLTNANVIVCSGSTATLTISSPQAGMTYQWFDSPARTNKVFEGTTFVTGPITANTTYYVAAVNASGCSSPNSTAAQVIVQQAPGALIIANGNNVQTCTGTQVNLSITNPQTGFTYNWYTQATGGTPIATGTSFTTGSLSSDVTYYVEAVNSTGCASATRTAVNVHVNAIPAVPTVNGQGGAASPSICSGSTATLNATSTTANVTFNWYTQATGGTPVFTGATFTTPVLTANTTYYVETVSNAGGCTSTTRTPVKVLINTAQATAPQINTADLTVCQNSVAILHITNPDAATTYNWYTTATATNAVYTGTAFRTPALSANTIYYVEAVSTKSCSPSVRVPVNVVVVPQPATPVLAANNVTVCAGSAATLSIVSPQQGITYNWYDSASQNHLLFTGASYTTDPITTRTTFYVNASNGSCNSSALASVQVNIAQPPIAPLVVSNNVVVCPGTQAVLAVANPQAGFTYRWYSSATGGSVLYTGVKFTTPQVNDNTTWYVEAENNTGCASATRTAVNVTLAPPPSAPQIGTAGLSVCAGSSTTLNATVADSSLTVKWYEVPSGGDALFTGMHFKTPPIGGTKTYYAEVTNAGGCSSGVRMPVTVQVPPPLDAPQVSVDAATSNSVTFRWKAVPGAKGYEISLDNGKTFTKASSGSTGLTHTVTGLQPNQNVSIIVKVSGESDCQVSALSTALAAVTENPMGDGMFIPNAFSPNGDGNNDQFLVYGTNIKTMTLWVYDQWGEMVFRSINQSTGWDGTYKGKQLPVGVYVYILEANMNDGQVVKKKGTINLLR</sequence>
<dbReference type="Pfam" id="PF13585">
    <property type="entry name" value="CHU_C"/>
    <property type="match status" value="1"/>
</dbReference>
<evidence type="ECO:0000313" key="5">
    <source>
        <dbReference type="Proteomes" id="UP000503278"/>
    </source>
</evidence>
<reference evidence="4 5" key="1">
    <citation type="submission" date="2020-04" db="EMBL/GenBank/DDBJ databases">
        <title>Genome sequencing of novel species.</title>
        <authorList>
            <person name="Heo J."/>
            <person name="Kim S.-J."/>
            <person name="Kim J.-S."/>
            <person name="Hong S.-B."/>
            <person name="Kwon S.-W."/>
        </authorList>
    </citation>
    <scope>NUCLEOTIDE SEQUENCE [LARGE SCALE GENOMIC DNA]</scope>
    <source>
        <strain evidence="4 5">F39-2</strain>
    </source>
</reference>
<feature type="chain" id="PRO_5029657357" evidence="1">
    <location>
        <begin position="28"/>
        <end position="3252"/>
    </location>
</feature>
<dbReference type="EMBL" id="CP051682">
    <property type="protein sequence ID" value="QJD96986.1"/>
    <property type="molecule type" value="Genomic_DNA"/>
</dbReference>
<feature type="signal peptide" evidence="1">
    <location>
        <begin position="1"/>
        <end position="27"/>
    </location>
</feature>